<keyword evidence="2" id="KW-0732">Signal</keyword>
<keyword evidence="4" id="KW-1185">Reference proteome</keyword>
<accession>A0A5C3MJ86</accession>
<evidence type="ECO:0000256" key="1">
    <source>
        <dbReference type="SAM" id="MobiDB-lite"/>
    </source>
</evidence>
<protein>
    <submittedName>
        <fullName evidence="3">Uncharacterized protein</fullName>
    </submittedName>
</protein>
<feature type="region of interest" description="Disordered" evidence="1">
    <location>
        <begin position="63"/>
        <end position="84"/>
    </location>
</feature>
<dbReference type="EMBL" id="ML213545">
    <property type="protein sequence ID" value="TFK45374.1"/>
    <property type="molecule type" value="Genomic_DNA"/>
</dbReference>
<feature type="signal peptide" evidence="2">
    <location>
        <begin position="1"/>
        <end position="19"/>
    </location>
</feature>
<evidence type="ECO:0000313" key="4">
    <source>
        <dbReference type="Proteomes" id="UP000305948"/>
    </source>
</evidence>
<dbReference type="AlphaFoldDB" id="A0A5C3MJ86"/>
<gene>
    <name evidence="3" type="ORF">OE88DRAFT_1218655</name>
</gene>
<feature type="chain" id="PRO_5022718018" evidence="2">
    <location>
        <begin position="20"/>
        <end position="121"/>
    </location>
</feature>
<evidence type="ECO:0000313" key="3">
    <source>
        <dbReference type="EMBL" id="TFK45374.1"/>
    </source>
</evidence>
<organism evidence="3 4">
    <name type="scientific">Heliocybe sulcata</name>
    <dbReference type="NCBI Taxonomy" id="5364"/>
    <lineage>
        <taxon>Eukaryota</taxon>
        <taxon>Fungi</taxon>
        <taxon>Dikarya</taxon>
        <taxon>Basidiomycota</taxon>
        <taxon>Agaricomycotina</taxon>
        <taxon>Agaricomycetes</taxon>
        <taxon>Gloeophyllales</taxon>
        <taxon>Gloeophyllaceae</taxon>
        <taxon>Heliocybe</taxon>
    </lineage>
</organism>
<proteinExistence type="predicted"/>
<reference evidence="3 4" key="1">
    <citation type="journal article" date="2019" name="Nat. Ecol. Evol.">
        <title>Megaphylogeny resolves global patterns of mushroom evolution.</title>
        <authorList>
            <person name="Varga T."/>
            <person name="Krizsan K."/>
            <person name="Foldi C."/>
            <person name="Dima B."/>
            <person name="Sanchez-Garcia M."/>
            <person name="Sanchez-Ramirez S."/>
            <person name="Szollosi G.J."/>
            <person name="Szarkandi J.G."/>
            <person name="Papp V."/>
            <person name="Albert L."/>
            <person name="Andreopoulos W."/>
            <person name="Angelini C."/>
            <person name="Antonin V."/>
            <person name="Barry K.W."/>
            <person name="Bougher N.L."/>
            <person name="Buchanan P."/>
            <person name="Buyck B."/>
            <person name="Bense V."/>
            <person name="Catcheside P."/>
            <person name="Chovatia M."/>
            <person name="Cooper J."/>
            <person name="Damon W."/>
            <person name="Desjardin D."/>
            <person name="Finy P."/>
            <person name="Geml J."/>
            <person name="Haridas S."/>
            <person name="Hughes K."/>
            <person name="Justo A."/>
            <person name="Karasinski D."/>
            <person name="Kautmanova I."/>
            <person name="Kiss B."/>
            <person name="Kocsube S."/>
            <person name="Kotiranta H."/>
            <person name="LaButti K.M."/>
            <person name="Lechner B.E."/>
            <person name="Liimatainen K."/>
            <person name="Lipzen A."/>
            <person name="Lukacs Z."/>
            <person name="Mihaltcheva S."/>
            <person name="Morgado L.N."/>
            <person name="Niskanen T."/>
            <person name="Noordeloos M.E."/>
            <person name="Ohm R.A."/>
            <person name="Ortiz-Santana B."/>
            <person name="Ovrebo C."/>
            <person name="Racz N."/>
            <person name="Riley R."/>
            <person name="Savchenko A."/>
            <person name="Shiryaev A."/>
            <person name="Soop K."/>
            <person name="Spirin V."/>
            <person name="Szebenyi C."/>
            <person name="Tomsovsky M."/>
            <person name="Tulloss R.E."/>
            <person name="Uehling J."/>
            <person name="Grigoriev I.V."/>
            <person name="Vagvolgyi C."/>
            <person name="Papp T."/>
            <person name="Martin F.M."/>
            <person name="Miettinen O."/>
            <person name="Hibbett D.S."/>
            <person name="Nagy L.G."/>
        </authorList>
    </citation>
    <scope>NUCLEOTIDE SEQUENCE [LARGE SCALE GENOMIC DNA]</scope>
    <source>
        <strain evidence="3 4">OMC1185</strain>
    </source>
</reference>
<dbReference type="Proteomes" id="UP000305948">
    <property type="component" value="Unassembled WGS sequence"/>
</dbReference>
<name>A0A5C3MJ86_9AGAM</name>
<evidence type="ECO:0000256" key="2">
    <source>
        <dbReference type="SAM" id="SignalP"/>
    </source>
</evidence>
<sequence length="121" mass="12842">MPGLMVSVCGSLASGMLVGCPISLLSMDPERMGVSVDRWLGSPVPPGWTLALSSRKGAKRLSHLRTGGQTRDNRPPSIQEIQGRGATKEIDKITVFSNVVQALAAIYISGRKIKEAARALA</sequence>